<dbReference type="GO" id="GO:0008380">
    <property type="term" value="P:RNA splicing"/>
    <property type="evidence" value="ECO:0007669"/>
    <property type="project" value="TreeGrafter"/>
</dbReference>
<feature type="domain" description="RRM" evidence="3">
    <location>
        <begin position="634"/>
        <end position="711"/>
    </location>
</feature>
<protein>
    <recommendedName>
        <fullName evidence="3">RRM domain-containing protein</fullName>
    </recommendedName>
</protein>
<feature type="compositionally biased region" description="Basic and acidic residues" evidence="2">
    <location>
        <begin position="796"/>
        <end position="818"/>
    </location>
</feature>
<feature type="compositionally biased region" description="Low complexity" evidence="2">
    <location>
        <begin position="197"/>
        <end position="229"/>
    </location>
</feature>
<reference evidence="4" key="2">
    <citation type="submission" date="2020-12" db="EMBL/GenBank/DDBJ databases">
        <authorList>
            <person name="Kanost M."/>
        </authorList>
    </citation>
    <scope>NUCLEOTIDE SEQUENCE</scope>
</reference>
<proteinExistence type="predicted"/>
<evidence type="ECO:0000256" key="2">
    <source>
        <dbReference type="SAM" id="MobiDB-lite"/>
    </source>
</evidence>
<dbReference type="PANTHER" id="PTHR46589">
    <property type="entry name" value="APOPTOTIC CHROMATIN CONDENSATION INDUCER IN THE NUCLEUS"/>
    <property type="match status" value="1"/>
</dbReference>
<name>A0A922CV00_MANSE</name>
<keyword evidence="5" id="KW-1185">Reference proteome</keyword>
<dbReference type="Pfam" id="PF16294">
    <property type="entry name" value="RSB_motif"/>
    <property type="match status" value="1"/>
</dbReference>
<dbReference type="AlphaFoldDB" id="A0A922CV00"/>
<feature type="compositionally biased region" description="Basic and acidic residues" evidence="2">
    <location>
        <begin position="310"/>
        <end position="348"/>
    </location>
</feature>
<dbReference type="InterPro" id="IPR000504">
    <property type="entry name" value="RRM_dom"/>
</dbReference>
<feature type="region of interest" description="Disordered" evidence="2">
    <location>
        <begin position="713"/>
        <end position="818"/>
    </location>
</feature>
<organism evidence="4 5">
    <name type="scientific">Manduca sexta</name>
    <name type="common">Tobacco hawkmoth</name>
    <name type="synonym">Tobacco hornworm</name>
    <dbReference type="NCBI Taxonomy" id="7130"/>
    <lineage>
        <taxon>Eukaryota</taxon>
        <taxon>Metazoa</taxon>
        <taxon>Ecdysozoa</taxon>
        <taxon>Arthropoda</taxon>
        <taxon>Hexapoda</taxon>
        <taxon>Insecta</taxon>
        <taxon>Pterygota</taxon>
        <taxon>Neoptera</taxon>
        <taxon>Endopterygota</taxon>
        <taxon>Lepidoptera</taxon>
        <taxon>Glossata</taxon>
        <taxon>Ditrysia</taxon>
        <taxon>Bombycoidea</taxon>
        <taxon>Sphingidae</taxon>
        <taxon>Sphinginae</taxon>
        <taxon>Sphingini</taxon>
        <taxon>Manduca</taxon>
    </lineage>
</organism>
<feature type="compositionally biased region" description="Basic and acidic residues" evidence="2">
    <location>
        <begin position="68"/>
        <end position="87"/>
    </location>
</feature>
<dbReference type="PROSITE" id="PS50102">
    <property type="entry name" value="RRM"/>
    <property type="match status" value="1"/>
</dbReference>
<sequence length="869" mass="99637">MRRKSERSSSRKSTSKTSPEKKIEKVKRPKTRRKKQSTSSENESLDEASPVQEPVVVDSDIKPPSTPVKEDSPEEAPDHVWRVKATESADSGEIQKLKICLTRPPSTPERADRSPRSKRKHSRATSSSDATSGEGVDEKRKTKHRSRRGHHDSKDESEKTQDSHGEEQEAENEAQQSKEAQENESEVTQSDKAQSQITESAISTTNEETSNTATEECGQANEENNTVTETECRSDADTTVASPKSEMADSSKQTSAPTADNEGSVTDTQDNLGEKQESTFEKQDDTVVESEKQKHLDEQPIQTEGSNLIEKQDTAIEEHGDSKNSVSEAEKKDELMENKNILDEKFENAAESQSDIQTSIQGFSVDKSESHDESEIIELHPDDSKIETSDIEMSKVSEQESMEEPKHDEDQQVRVSISRERAVSNEKETEKKEKTKDNNESGVVENENDERDLRKPSTDSEHDKDTEKSEVHKQPLEIERQNSTETPHLDTTPTVCEDVAQNGPAPTVVNRKRRWGSRHTKLTTQKSITISTDVLKEIIPDVKPVEFDEVIEEKKHRRVEVPEKIERPVLPKIIIDNTESVDHNRKEIEPDQKDKENIKSRESHLAANRKISIIQDNDSILARPPSPPKHKQSSILYITNLVRPFTLPQLKNLLQRTGRIVENGFWIDRIKSKCFVQYETEDQAVETRHALHGVKWPVSNPKTLQVDFSTPDAFDKAKSNEDADNAQTSTIPGTVEDWLREQDQKRERGEVVNEKPWERKAAMREWDVGKNEKNEKEREKVRREERPPEKRRHRSQERSPEPARKFKKKEEEAPAKLLDDLFRKTKTTPCIYWLPLSAETIAIKEEQRRQHMAEYERRMQEQRRPHRRH</sequence>
<feature type="compositionally biased region" description="Basic and acidic residues" evidence="2">
    <location>
        <begin position="737"/>
        <end position="788"/>
    </location>
</feature>
<feature type="compositionally biased region" description="Polar residues" evidence="2">
    <location>
        <begin position="350"/>
        <end position="362"/>
    </location>
</feature>
<dbReference type="InterPro" id="IPR034257">
    <property type="entry name" value="Acinus_RRM"/>
</dbReference>
<feature type="compositionally biased region" description="Basic and acidic residues" evidence="2">
    <location>
        <begin position="366"/>
        <end position="439"/>
    </location>
</feature>
<reference evidence="4" key="1">
    <citation type="journal article" date="2016" name="Insect Biochem. Mol. Biol.">
        <title>Multifaceted biological insights from a draft genome sequence of the tobacco hornworm moth, Manduca sexta.</title>
        <authorList>
            <person name="Kanost M.R."/>
            <person name="Arrese E.L."/>
            <person name="Cao X."/>
            <person name="Chen Y.R."/>
            <person name="Chellapilla S."/>
            <person name="Goldsmith M.R."/>
            <person name="Grosse-Wilde E."/>
            <person name="Heckel D.G."/>
            <person name="Herndon N."/>
            <person name="Jiang H."/>
            <person name="Papanicolaou A."/>
            <person name="Qu J."/>
            <person name="Soulages J.L."/>
            <person name="Vogel H."/>
            <person name="Walters J."/>
            <person name="Waterhouse R.M."/>
            <person name="Ahn S.J."/>
            <person name="Almeida F.C."/>
            <person name="An C."/>
            <person name="Aqrawi P."/>
            <person name="Bretschneider A."/>
            <person name="Bryant W.B."/>
            <person name="Bucks S."/>
            <person name="Chao H."/>
            <person name="Chevignon G."/>
            <person name="Christen J.M."/>
            <person name="Clarke D.F."/>
            <person name="Dittmer N.T."/>
            <person name="Ferguson L.C.F."/>
            <person name="Garavelou S."/>
            <person name="Gordon K.H.J."/>
            <person name="Gunaratna R.T."/>
            <person name="Han Y."/>
            <person name="Hauser F."/>
            <person name="He Y."/>
            <person name="Heidel-Fischer H."/>
            <person name="Hirsh A."/>
            <person name="Hu Y."/>
            <person name="Jiang H."/>
            <person name="Kalra D."/>
            <person name="Klinner C."/>
            <person name="Konig C."/>
            <person name="Kovar C."/>
            <person name="Kroll A.R."/>
            <person name="Kuwar S.S."/>
            <person name="Lee S.L."/>
            <person name="Lehman R."/>
            <person name="Li K."/>
            <person name="Li Z."/>
            <person name="Liang H."/>
            <person name="Lovelace S."/>
            <person name="Lu Z."/>
            <person name="Mansfield J.H."/>
            <person name="McCulloch K.J."/>
            <person name="Mathew T."/>
            <person name="Morton B."/>
            <person name="Muzny D.M."/>
            <person name="Neunemann D."/>
            <person name="Ongeri F."/>
            <person name="Pauchet Y."/>
            <person name="Pu L.L."/>
            <person name="Pyrousis I."/>
            <person name="Rao X.J."/>
            <person name="Redding A."/>
            <person name="Roesel C."/>
            <person name="Sanchez-Gracia A."/>
            <person name="Schaack S."/>
            <person name="Shukla A."/>
            <person name="Tetreau G."/>
            <person name="Wang Y."/>
            <person name="Xiong G.H."/>
            <person name="Traut W."/>
            <person name="Walsh T.K."/>
            <person name="Worley K.C."/>
            <person name="Wu D."/>
            <person name="Wu W."/>
            <person name="Wu Y.Q."/>
            <person name="Zhang X."/>
            <person name="Zou Z."/>
            <person name="Zucker H."/>
            <person name="Briscoe A.D."/>
            <person name="Burmester T."/>
            <person name="Clem R.J."/>
            <person name="Feyereisen R."/>
            <person name="Grimmelikhuijzen C.J.P."/>
            <person name="Hamodrakas S.J."/>
            <person name="Hansson B.S."/>
            <person name="Huguet E."/>
            <person name="Jermiin L.S."/>
            <person name="Lan Q."/>
            <person name="Lehman H.K."/>
            <person name="Lorenzen M."/>
            <person name="Merzendorfer H."/>
            <person name="Michalopoulos I."/>
            <person name="Morton D.B."/>
            <person name="Muthukrishnan S."/>
            <person name="Oakeshott J.G."/>
            <person name="Palmer W."/>
            <person name="Park Y."/>
            <person name="Passarelli A.L."/>
            <person name="Rozas J."/>
            <person name="Schwartz L.M."/>
            <person name="Smith W."/>
            <person name="Southgate A."/>
            <person name="Vilcinskas A."/>
            <person name="Vogt R."/>
            <person name="Wang P."/>
            <person name="Werren J."/>
            <person name="Yu X.Q."/>
            <person name="Zhou J.J."/>
            <person name="Brown S.J."/>
            <person name="Scherer S.E."/>
            <person name="Richards S."/>
            <person name="Blissard G.W."/>
        </authorList>
    </citation>
    <scope>NUCLEOTIDE SEQUENCE</scope>
</reference>
<dbReference type="Proteomes" id="UP000791440">
    <property type="component" value="Unassembled WGS sequence"/>
</dbReference>
<feature type="region of interest" description="Disordered" evidence="2">
    <location>
        <begin position="1"/>
        <end position="507"/>
    </location>
</feature>
<feature type="region of interest" description="Disordered" evidence="2">
    <location>
        <begin position="847"/>
        <end position="869"/>
    </location>
</feature>
<evidence type="ECO:0000259" key="3">
    <source>
        <dbReference type="PROSITE" id="PS50102"/>
    </source>
</evidence>
<feature type="compositionally biased region" description="Basic and acidic residues" evidence="2">
    <location>
        <begin position="272"/>
        <end position="298"/>
    </location>
</feature>
<gene>
    <name evidence="4" type="ORF">O3G_MSEX011336</name>
</gene>
<evidence type="ECO:0000256" key="1">
    <source>
        <dbReference type="PROSITE-ProRule" id="PRU00176"/>
    </source>
</evidence>
<feature type="compositionally biased region" description="Polar residues" evidence="2">
    <location>
        <begin position="237"/>
        <end position="271"/>
    </location>
</feature>
<feature type="compositionally biased region" description="Basic and acidic residues" evidence="2">
    <location>
        <begin position="451"/>
        <end position="482"/>
    </location>
</feature>
<dbReference type="EMBL" id="JH668618">
    <property type="protein sequence ID" value="KAG6459337.1"/>
    <property type="molecule type" value="Genomic_DNA"/>
</dbReference>
<comment type="caution">
    <text evidence="4">The sequence shown here is derived from an EMBL/GenBank/DDBJ whole genome shotgun (WGS) entry which is preliminary data.</text>
</comment>
<dbReference type="InterPro" id="IPR052793">
    <property type="entry name" value="EJC-associated_protein"/>
</dbReference>
<dbReference type="GO" id="GO:0061574">
    <property type="term" value="C:ASAP complex"/>
    <property type="evidence" value="ECO:0007669"/>
    <property type="project" value="TreeGrafter"/>
</dbReference>
<accession>A0A922CV00</accession>
<feature type="compositionally biased region" description="Polar residues" evidence="2">
    <location>
        <begin position="187"/>
        <end position="196"/>
    </location>
</feature>
<feature type="compositionally biased region" description="Basic and acidic residues" evidence="2">
    <location>
        <begin position="152"/>
        <end position="167"/>
    </location>
</feature>
<keyword evidence="1" id="KW-0694">RNA-binding</keyword>
<dbReference type="GO" id="GO:0071011">
    <property type="term" value="C:precatalytic spliceosome"/>
    <property type="evidence" value="ECO:0007669"/>
    <property type="project" value="TreeGrafter"/>
</dbReference>
<feature type="compositionally biased region" description="Basic and acidic residues" evidence="2">
    <location>
        <begin position="847"/>
        <end position="863"/>
    </location>
</feature>
<dbReference type="GO" id="GO:0003723">
    <property type="term" value="F:RNA binding"/>
    <property type="evidence" value="ECO:0007669"/>
    <property type="project" value="UniProtKB-UniRule"/>
</dbReference>
<dbReference type="PANTHER" id="PTHR46589:SF1">
    <property type="entry name" value="APOPTOTIC CHROMATIN CONDENSATION INDUCER IN THE NUCLEUS"/>
    <property type="match status" value="1"/>
</dbReference>
<feature type="compositionally biased region" description="Basic residues" evidence="2">
    <location>
        <begin position="141"/>
        <end position="151"/>
    </location>
</feature>
<feature type="compositionally biased region" description="Polar residues" evidence="2">
    <location>
        <begin position="483"/>
        <end position="494"/>
    </location>
</feature>
<evidence type="ECO:0000313" key="4">
    <source>
        <dbReference type="EMBL" id="KAG6459337.1"/>
    </source>
</evidence>
<dbReference type="InterPro" id="IPR032552">
    <property type="entry name" value="RSB_motif"/>
</dbReference>
<feature type="compositionally biased region" description="Basic residues" evidence="2">
    <location>
        <begin position="24"/>
        <end position="36"/>
    </location>
</feature>
<evidence type="ECO:0000313" key="5">
    <source>
        <dbReference type="Proteomes" id="UP000791440"/>
    </source>
</evidence>
<dbReference type="CDD" id="cd12432">
    <property type="entry name" value="RRM_ACINU"/>
    <property type="match status" value="1"/>
</dbReference>